<dbReference type="InterPro" id="IPR054499">
    <property type="entry name" value="DA_C"/>
</dbReference>
<evidence type="ECO:0000313" key="6">
    <source>
        <dbReference type="Proteomes" id="UP000029964"/>
    </source>
</evidence>
<evidence type="ECO:0000313" key="5">
    <source>
        <dbReference type="EMBL" id="KFH40935.1"/>
    </source>
</evidence>
<dbReference type="InterPro" id="IPR056402">
    <property type="entry name" value="DA_N"/>
</dbReference>
<dbReference type="Proteomes" id="UP000029964">
    <property type="component" value="Unassembled WGS sequence"/>
</dbReference>
<dbReference type="EMBL" id="JPKY01000156">
    <property type="protein sequence ID" value="KFH40935.1"/>
    <property type="molecule type" value="Genomic_DNA"/>
</dbReference>
<accession>A0A086SV03</accession>
<dbReference type="Pfam" id="PF22903">
    <property type="entry name" value="DA_C"/>
    <property type="match status" value="1"/>
</dbReference>
<feature type="domain" description="Diels-Alderase N-terminal" evidence="4">
    <location>
        <begin position="4"/>
        <end position="224"/>
    </location>
</feature>
<evidence type="ECO:0000256" key="2">
    <source>
        <dbReference type="ARBA" id="ARBA00046325"/>
    </source>
</evidence>
<dbReference type="GO" id="GO:0016853">
    <property type="term" value="F:isomerase activity"/>
    <property type="evidence" value="ECO:0007669"/>
    <property type="project" value="UniProtKB-KW"/>
</dbReference>
<keyword evidence="1" id="KW-0413">Isomerase</keyword>
<evidence type="ECO:0000256" key="1">
    <source>
        <dbReference type="ARBA" id="ARBA00023235"/>
    </source>
</evidence>
<feature type="domain" description="Diels-Alderase C-terminal" evidence="3">
    <location>
        <begin position="228"/>
        <end position="390"/>
    </location>
</feature>
<keyword evidence="6" id="KW-1185">Reference proteome</keyword>
<reference evidence="6" key="1">
    <citation type="journal article" date="2014" name="Genome Announc.">
        <title>Genome sequence and annotation of Acremonium chrysogenum, producer of the beta-lactam antibiotic cephalosporin C.</title>
        <authorList>
            <person name="Terfehr D."/>
            <person name="Dahlmann T.A."/>
            <person name="Specht T."/>
            <person name="Zadra I."/>
            <person name="Kuernsteiner H."/>
            <person name="Kueck U."/>
        </authorList>
    </citation>
    <scope>NUCLEOTIDE SEQUENCE [LARGE SCALE GENOMIC DNA]</scope>
    <source>
        <strain evidence="6">ATCC 11550 / CBS 779.69 / DSM 880 / IAM 14645 / JCM 23072 / IMI 49137</strain>
    </source>
</reference>
<sequence>MVDTFTSEFTVGESITTDPIPESDFIPNSGNLFPKFPDQIRKTAVEVWLFDAIAEDGSSAITISFFRDALAAPAGFRIAVNASWSDGTIWGKPLIFPKSLITSKGPDVGTGAVTGVWRTDEDNKSHATFEVAADLSTAKVTFDVPGKVVGTLELESLGFHPLPKSTREAEAAPSIYWMRSIAKAAATVNMVFTSPSADGESTTERTLVIGKDGNPAFGGVDRSWESVGWTQAVTDSVFLRAKSGPYDLHFMLLVGKAEQDYRLTASASLYRDGELVCAPHDVLHHTEDGTTTGAATTRGDVDMLVVKKLFEGEGLPAPFRHQNVGYQLEYTSGGPDGKTWVFETRHQRAWYRKPTGPGTGSSGFIVSVTGGEAGKGKSFQGWGYEGQVVLPE</sequence>
<comment type="caution">
    <text evidence="5">The sequence shown here is derived from an EMBL/GenBank/DDBJ whole genome shotgun (WGS) entry which is preliminary data.</text>
</comment>
<proteinExistence type="inferred from homology"/>
<dbReference type="OrthoDB" id="5344254at2759"/>
<protein>
    <submittedName>
        <fullName evidence="5">Uncharacterized protein</fullName>
    </submittedName>
</protein>
<organism evidence="5 6">
    <name type="scientific">Hapsidospora chrysogenum (strain ATCC 11550 / CBS 779.69 / DSM 880 / IAM 14645 / JCM 23072 / IMI 49137)</name>
    <name type="common">Acremonium chrysogenum</name>
    <dbReference type="NCBI Taxonomy" id="857340"/>
    <lineage>
        <taxon>Eukaryota</taxon>
        <taxon>Fungi</taxon>
        <taxon>Dikarya</taxon>
        <taxon>Ascomycota</taxon>
        <taxon>Pezizomycotina</taxon>
        <taxon>Sordariomycetes</taxon>
        <taxon>Hypocreomycetidae</taxon>
        <taxon>Hypocreales</taxon>
        <taxon>Bionectriaceae</taxon>
        <taxon>Hapsidospora</taxon>
    </lineage>
</organism>
<dbReference type="STRING" id="857340.A0A086SV03"/>
<evidence type="ECO:0000259" key="3">
    <source>
        <dbReference type="Pfam" id="PF22903"/>
    </source>
</evidence>
<dbReference type="Pfam" id="PF24137">
    <property type="entry name" value="DA_N"/>
    <property type="match status" value="1"/>
</dbReference>
<name>A0A086SV03_HAPC1</name>
<gene>
    <name evidence="5" type="ORF">ACRE_083630</name>
</gene>
<dbReference type="HOGENOM" id="CLU_041924_2_0_1"/>
<evidence type="ECO:0000259" key="4">
    <source>
        <dbReference type="Pfam" id="PF24137"/>
    </source>
</evidence>
<comment type="similarity">
    <text evidence="2">Belongs to the Diels-Alderase family.</text>
</comment>
<dbReference type="AlphaFoldDB" id="A0A086SV03"/>